<dbReference type="EMBL" id="LAZR01005957">
    <property type="protein sequence ID" value="KKM95829.1"/>
    <property type="molecule type" value="Genomic_DNA"/>
</dbReference>
<proteinExistence type="predicted"/>
<evidence type="ECO:0000313" key="1">
    <source>
        <dbReference type="EMBL" id="KKM95829.1"/>
    </source>
</evidence>
<gene>
    <name evidence="1" type="ORF">LCGC14_1184240</name>
</gene>
<sequence>MSIGDPFCSMHGYTPCNCRSWQQQVDVKEISGMENYTAIRCARCGKEIKRLTAGMIVHCGNPNYCRECNEKVQTLPN</sequence>
<dbReference type="AlphaFoldDB" id="A0A0F9LLD4"/>
<protein>
    <submittedName>
        <fullName evidence="1">Uncharacterized protein</fullName>
    </submittedName>
</protein>
<organism evidence="1">
    <name type="scientific">marine sediment metagenome</name>
    <dbReference type="NCBI Taxonomy" id="412755"/>
    <lineage>
        <taxon>unclassified sequences</taxon>
        <taxon>metagenomes</taxon>
        <taxon>ecological metagenomes</taxon>
    </lineage>
</organism>
<comment type="caution">
    <text evidence="1">The sequence shown here is derived from an EMBL/GenBank/DDBJ whole genome shotgun (WGS) entry which is preliminary data.</text>
</comment>
<name>A0A0F9LLD4_9ZZZZ</name>
<reference evidence="1" key="1">
    <citation type="journal article" date="2015" name="Nature">
        <title>Complex archaea that bridge the gap between prokaryotes and eukaryotes.</title>
        <authorList>
            <person name="Spang A."/>
            <person name="Saw J.H."/>
            <person name="Jorgensen S.L."/>
            <person name="Zaremba-Niedzwiedzka K."/>
            <person name="Martijn J."/>
            <person name="Lind A.E."/>
            <person name="van Eijk R."/>
            <person name="Schleper C."/>
            <person name="Guy L."/>
            <person name="Ettema T.J."/>
        </authorList>
    </citation>
    <scope>NUCLEOTIDE SEQUENCE</scope>
</reference>
<accession>A0A0F9LLD4</accession>